<evidence type="ECO:0000313" key="8">
    <source>
        <dbReference type="EMBL" id="PMD17794.1"/>
    </source>
</evidence>
<keyword evidence="4" id="KW-0256">Endoplasmic reticulum</keyword>
<dbReference type="InterPro" id="IPR036322">
    <property type="entry name" value="WD40_repeat_dom_sf"/>
</dbReference>
<keyword evidence="9" id="KW-1185">Reference proteome</keyword>
<dbReference type="Pfam" id="PF07819">
    <property type="entry name" value="PGAP1"/>
    <property type="match status" value="1"/>
</dbReference>
<dbReference type="Pfam" id="PF22939">
    <property type="entry name" value="WHD_GPIID"/>
    <property type="match status" value="1"/>
</dbReference>
<feature type="domain" description="Nephrocystin 3-like N-terminal" evidence="7">
    <location>
        <begin position="346"/>
        <end position="508"/>
    </location>
</feature>
<keyword evidence="4" id="KW-0813">Transport</keyword>
<dbReference type="GO" id="GO:0005789">
    <property type="term" value="C:endoplasmic reticulum membrane"/>
    <property type="evidence" value="ECO:0007669"/>
    <property type="project" value="UniProtKB-SubCell"/>
</dbReference>
<evidence type="ECO:0000256" key="4">
    <source>
        <dbReference type="RuleBase" id="RU365011"/>
    </source>
</evidence>
<comment type="function">
    <text evidence="1 4">Involved in inositol deacylation of GPI-anchored proteins which plays important roles in the quality control and ER-associated degradation of GPI-anchored proteins.</text>
</comment>
<keyword evidence="4" id="KW-0472">Membrane</keyword>
<proteinExistence type="inferred from homology"/>
<dbReference type="EMBL" id="KZ613498">
    <property type="protein sequence ID" value="PMD17794.1"/>
    <property type="molecule type" value="Genomic_DNA"/>
</dbReference>
<dbReference type="Gene3D" id="2.130.10.10">
    <property type="entry name" value="YVTN repeat-like/Quinoprotein amine dehydrogenase"/>
    <property type="match status" value="2"/>
</dbReference>
<dbReference type="SUPFAM" id="SSF52540">
    <property type="entry name" value="P-loop containing nucleoside triphosphate hydrolases"/>
    <property type="match status" value="1"/>
</dbReference>
<dbReference type="GO" id="GO:0016788">
    <property type="term" value="F:hydrolase activity, acting on ester bonds"/>
    <property type="evidence" value="ECO:0007669"/>
    <property type="project" value="InterPro"/>
</dbReference>
<dbReference type="Proteomes" id="UP000235672">
    <property type="component" value="Unassembled WGS sequence"/>
</dbReference>
<dbReference type="Gene3D" id="3.40.50.1820">
    <property type="entry name" value="alpha/beta hydrolase"/>
    <property type="match status" value="1"/>
</dbReference>
<dbReference type="Pfam" id="PF24883">
    <property type="entry name" value="NPHP3_N"/>
    <property type="match status" value="1"/>
</dbReference>
<feature type="domain" description="GPI inositol-deacylase PGAP1-like alpha/beta" evidence="5">
    <location>
        <begin position="59"/>
        <end position="191"/>
    </location>
</feature>
<dbReference type="Gene3D" id="3.40.50.300">
    <property type="entry name" value="P-loop containing nucleotide triphosphate hydrolases"/>
    <property type="match status" value="1"/>
</dbReference>
<dbReference type="PANTHER" id="PTHR10039">
    <property type="entry name" value="AMELOGENIN"/>
    <property type="match status" value="1"/>
</dbReference>
<dbReference type="InterPro" id="IPR029058">
    <property type="entry name" value="AB_hydrolase_fold"/>
</dbReference>
<keyword evidence="3" id="KW-0677">Repeat</keyword>
<dbReference type="InterPro" id="IPR027417">
    <property type="entry name" value="P-loop_NTPase"/>
</dbReference>
<evidence type="ECO:0000313" key="9">
    <source>
        <dbReference type="Proteomes" id="UP000235672"/>
    </source>
</evidence>
<comment type="subcellular location">
    <subcellularLocation>
        <location evidence="4">Endoplasmic reticulum membrane</location>
    </subcellularLocation>
</comment>
<reference evidence="8 9" key="1">
    <citation type="submission" date="2016-05" db="EMBL/GenBank/DDBJ databases">
        <title>A degradative enzymes factory behind the ericoid mycorrhizal symbiosis.</title>
        <authorList>
            <consortium name="DOE Joint Genome Institute"/>
            <person name="Martino E."/>
            <person name="Morin E."/>
            <person name="Grelet G."/>
            <person name="Kuo A."/>
            <person name="Kohler A."/>
            <person name="Daghino S."/>
            <person name="Barry K."/>
            <person name="Choi C."/>
            <person name="Cichocki N."/>
            <person name="Clum A."/>
            <person name="Copeland A."/>
            <person name="Hainaut M."/>
            <person name="Haridas S."/>
            <person name="Labutti K."/>
            <person name="Lindquist E."/>
            <person name="Lipzen A."/>
            <person name="Khouja H.-R."/>
            <person name="Murat C."/>
            <person name="Ohm R."/>
            <person name="Olson A."/>
            <person name="Spatafora J."/>
            <person name="Veneault-Fourrey C."/>
            <person name="Henrissat B."/>
            <person name="Grigoriev I."/>
            <person name="Martin F."/>
            <person name="Perotto S."/>
        </authorList>
    </citation>
    <scope>NUCLEOTIDE SEQUENCE [LARGE SCALE GENOMIC DNA]</scope>
    <source>
        <strain evidence="8 9">UAMH 7357</strain>
    </source>
</reference>
<dbReference type="SUPFAM" id="SSF53474">
    <property type="entry name" value="alpha/beta-Hydrolases"/>
    <property type="match status" value="1"/>
</dbReference>
<dbReference type="AlphaFoldDB" id="A0A2J6PUU6"/>
<keyword evidence="4" id="KW-0653">Protein transport</keyword>
<dbReference type="OrthoDB" id="194358at2759"/>
<dbReference type="InterPro" id="IPR056884">
    <property type="entry name" value="NPHP3-like_N"/>
</dbReference>
<protein>
    <recommendedName>
        <fullName evidence="2 4">GPI inositol-deacylase</fullName>
        <ecNumber evidence="4">3.1.-.-</ecNumber>
    </recommendedName>
</protein>
<feature type="domain" description="GPI inositol-deacylase winged helix" evidence="6">
    <location>
        <begin position="612"/>
        <end position="700"/>
    </location>
</feature>
<dbReference type="GO" id="GO:0015031">
    <property type="term" value="P:protein transport"/>
    <property type="evidence" value="ECO:0007669"/>
    <property type="project" value="UniProtKB-KW"/>
</dbReference>
<keyword evidence="4" id="KW-0378">Hydrolase</keyword>
<evidence type="ECO:0000259" key="5">
    <source>
        <dbReference type="Pfam" id="PF07819"/>
    </source>
</evidence>
<evidence type="ECO:0000256" key="3">
    <source>
        <dbReference type="ARBA" id="ARBA00022737"/>
    </source>
</evidence>
<sequence length="1188" mass="134516">MAFQRRKTGDLTLNLLERSLSRLSSFSLEDRSVETLDQINGPYGLSLLYAPPLPLLELIFVHGLRGDSRKTWSKTKDPLSFWPKEWLPRDPEFKNVRIYSFGYNSDWWEREKSVLSLHDFGNYLLSEMMNSPDIKKDGDTPVIFIGHSMGGLVIKQTYILATRDPSARPMADRVRAMVFLATPHRGADVATTLSNVLKASLSHGEKPFVTDLKKNSIAITSINDEFRHHSQKLELLSFYETLKTNIGLSSTIIVSKDSAILGFHNERAVLLNATHRTICKFDSPLDPNYISLRNALSTLTRTIMQQVMATKRDQRRAERLELQEYLGVSEIPDDDLGTFEAVKLRGSCEWFTWKDQFQEWRDYQPGSLPYFWLNGPQATGKSVIAAHVIQDLQAINLDCSYFFFKHNDKTKTSLSGCLRSLAYQMALTDLRVLRRLLALKEESVKWDRNNENSIWRKLFLRGIFEVSLDRPHFWVIDGMDESTSSVNIMSLLHNDFNGFPMRVFMTSRPTSDMVRAVSHLKSKIYIHQMTVEDTQSDIQLYLQSYIKELPLADDISRRRVAETVMDKSGGSFLWVVLVLEELRSAFSQTNIQDILNDVPEGMDPLYKRALGLMSQTNRGKHVIKAILAWTVCAIRPLTLEELKTALQLDLGESVLALDDFISSNCWQFVQVDIGGKVSLIHETARAFLLRETLESEFAVNKDNAHSRITDICLQYLCSDEMKPPRSQKLLHVHRTKVWKRSAMAKYACTYFGQHLRRSRAEDNHRFLALCKFLSGNVSSWIEHIASAGNLQYLVQMAQDMKGFTQARARHFSPLGTHVKLVETWASDLVRLVSQFGKHLTESPGVIFWLIPPFCPPMSAIGSQSESASSQGIVVKGLSSLDWSDRISCIQFRDFQTRAVACTTSTFAVGLSDKSINTYSRCTCQQVQSLKCSQPAKLMVYSSSERLLACSSLHFLTLFNLNTSEQVWQVRLPHECIALVFADQDIKLWIVTKDGTLSSFSVADGSRLTTILLINPSDKDTALPFRRVFTAAAISLEMNMVAAVQRGRSIGVYDITEGVFLGACEREQEETEFQREDAALIWIREFLFSPDPDANSLAAIYHDGHLVLFDPCEMSPKITIQANAQILACSPNGNFLATGNDTGTIQLFEFETLTLIYKIVASDHSIRSLAFSSDGLRFVDIRGSQCNVW</sequence>
<dbReference type="PANTHER" id="PTHR10039:SF16">
    <property type="entry name" value="GPI INOSITOL-DEACYLASE"/>
    <property type="match status" value="1"/>
</dbReference>
<organism evidence="8 9">
    <name type="scientific">Hyaloscypha hepaticicola</name>
    <dbReference type="NCBI Taxonomy" id="2082293"/>
    <lineage>
        <taxon>Eukaryota</taxon>
        <taxon>Fungi</taxon>
        <taxon>Dikarya</taxon>
        <taxon>Ascomycota</taxon>
        <taxon>Pezizomycotina</taxon>
        <taxon>Leotiomycetes</taxon>
        <taxon>Helotiales</taxon>
        <taxon>Hyaloscyphaceae</taxon>
        <taxon>Hyaloscypha</taxon>
    </lineage>
</organism>
<dbReference type="InterPro" id="IPR015943">
    <property type="entry name" value="WD40/YVTN_repeat-like_dom_sf"/>
</dbReference>
<evidence type="ECO:0000256" key="2">
    <source>
        <dbReference type="ARBA" id="ARBA00015856"/>
    </source>
</evidence>
<evidence type="ECO:0000259" key="7">
    <source>
        <dbReference type="Pfam" id="PF24883"/>
    </source>
</evidence>
<evidence type="ECO:0000256" key="1">
    <source>
        <dbReference type="ARBA" id="ARBA00003496"/>
    </source>
</evidence>
<accession>A0A2J6PUU6</accession>
<gene>
    <name evidence="8" type="ORF">NA56DRAFT_266364</name>
</gene>
<evidence type="ECO:0000259" key="6">
    <source>
        <dbReference type="Pfam" id="PF22939"/>
    </source>
</evidence>
<dbReference type="EC" id="3.1.-.-" evidence="4"/>
<dbReference type="InterPro" id="IPR054471">
    <property type="entry name" value="GPIID_WHD"/>
</dbReference>
<dbReference type="SUPFAM" id="SSF50978">
    <property type="entry name" value="WD40 repeat-like"/>
    <property type="match status" value="1"/>
</dbReference>
<name>A0A2J6PUU6_9HELO</name>
<dbReference type="InterPro" id="IPR012908">
    <property type="entry name" value="PGAP1-ab_dom-like"/>
</dbReference>
<comment type="similarity">
    <text evidence="4">Belongs to the GPI inositol-deacylase family.</text>
</comment>